<protein>
    <submittedName>
        <fullName evidence="1">Uncharacterized protein</fullName>
    </submittedName>
</protein>
<evidence type="ECO:0000313" key="2">
    <source>
        <dbReference type="Proteomes" id="UP001412239"/>
    </source>
</evidence>
<sequence>MSEVGIMDSLVMPHIPAELLELILEELYVISPYSIPTCRLASKAFCELATPILFRTITLHAETTLGTDDSLPNYVYFVLREDGTLGLPDGVLPDVVDMVRDHTERSKRREGNRAIALTERLLEPVEDSEDAEDPSPRASIVRELIVHNDKPRSGQGIFTEQDYVNETRDVFSAIVRLLEKMTSLRVLRWHSYDTPTREIIDALAQNCPNLKETYISRPTKYFPRFQTVGSPSPPKIFEPILHTLKSFRCSLPEGSVDILHHVLENCKNLEALGIAFPPTDPLSTVTPRGEPWSLRLRSLELATVGFLSGGAGAAARFCSSFDLGGLERLRLDRCNDIPTFLEAFSATAGIESLKHLSIWTLSEQNDMSQIMSFISQLGQLQSTGGLESLELVDLGAKIDLEAIGKNKELTVLRVTEWDAFIGPPIPNHIGGDQILGPTRGRLLNAKDIENLGRNCKDILELWVDVSRGTELDESIINSFGSLPALERLGLCFQLPWRPLESLGIREQNPLETEEDVMVLDQQAILRIAQLVHLRGATNLREIEVQYGCRSKPGEPPQRPCSTAGGGGMTVWRIQKKEDDLQVDLFREDQLVNRYGVPIAYAFEGWS</sequence>
<dbReference type="InterPro" id="IPR032675">
    <property type="entry name" value="LRR_dom_sf"/>
</dbReference>
<reference evidence="1" key="1">
    <citation type="submission" date="2015-10" db="EMBL/GenBank/DDBJ databases">
        <authorList>
            <person name="Regsiter A."/>
            <person name="william w."/>
        </authorList>
    </citation>
    <scope>NUCLEOTIDE SEQUENCE</scope>
    <source>
        <strain evidence="1">Montdore</strain>
    </source>
</reference>
<dbReference type="Gene3D" id="3.80.10.10">
    <property type="entry name" value="Ribonuclease Inhibitor"/>
    <property type="match status" value="1"/>
</dbReference>
<dbReference type="SUPFAM" id="SSF52047">
    <property type="entry name" value="RNI-like"/>
    <property type="match status" value="1"/>
</dbReference>
<dbReference type="Proteomes" id="UP001412239">
    <property type="component" value="Unassembled WGS sequence"/>
</dbReference>
<dbReference type="AlphaFoldDB" id="A0A292PS68"/>
<keyword evidence="2" id="KW-1185">Reference proteome</keyword>
<organism evidence="1 2">
    <name type="scientific">Tuber aestivum</name>
    <name type="common">summer truffle</name>
    <dbReference type="NCBI Taxonomy" id="59557"/>
    <lineage>
        <taxon>Eukaryota</taxon>
        <taxon>Fungi</taxon>
        <taxon>Dikarya</taxon>
        <taxon>Ascomycota</taxon>
        <taxon>Pezizomycotina</taxon>
        <taxon>Pezizomycetes</taxon>
        <taxon>Pezizales</taxon>
        <taxon>Tuberaceae</taxon>
        <taxon>Tuber</taxon>
    </lineage>
</organism>
<evidence type="ECO:0000313" key="1">
    <source>
        <dbReference type="EMBL" id="CUS09313.1"/>
    </source>
</evidence>
<accession>A0A292PS68</accession>
<gene>
    <name evidence="1" type="ORF">GSTUAT00006588001</name>
</gene>
<name>A0A292PS68_9PEZI</name>
<proteinExistence type="predicted"/>
<dbReference type="EMBL" id="LN891087">
    <property type="protein sequence ID" value="CUS09313.1"/>
    <property type="molecule type" value="Genomic_DNA"/>
</dbReference>